<dbReference type="GO" id="GO:0046872">
    <property type="term" value="F:metal ion binding"/>
    <property type="evidence" value="ECO:0007669"/>
    <property type="project" value="UniProtKB-KW"/>
</dbReference>
<gene>
    <name evidence="7" type="ORF">B5C34_04520</name>
</gene>
<protein>
    <recommendedName>
        <fullName evidence="6">Cytochrome c domain-containing protein</fullName>
    </recommendedName>
</protein>
<feature type="domain" description="Cytochrome c" evidence="6">
    <location>
        <begin position="35"/>
        <end position="115"/>
    </location>
</feature>
<keyword evidence="5" id="KW-0732">Signal</keyword>
<dbReference type="AlphaFoldDB" id="A0A219B4T2"/>
<evidence type="ECO:0000256" key="5">
    <source>
        <dbReference type="SAM" id="SignalP"/>
    </source>
</evidence>
<accession>A0A219B4T2</accession>
<dbReference type="GO" id="GO:0020037">
    <property type="term" value="F:heme binding"/>
    <property type="evidence" value="ECO:0007669"/>
    <property type="project" value="InterPro"/>
</dbReference>
<dbReference type="Proteomes" id="UP000198462">
    <property type="component" value="Unassembled WGS sequence"/>
</dbReference>
<evidence type="ECO:0000256" key="4">
    <source>
        <dbReference type="PROSITE-ProRule" id="PRU00433"/>
    </source>
</evidence>
<dbReference type="EMBL" id="NFZT01000001">
    <property type="protein sequence ID" value="OWV32788.1"/>
    <property type="molecule type" value="Genomic_DNA"/>
</dbReference>
<sequence length="119" mass="12707">MSCSTWGPAAAGGLALAVALGACTTTDHAQMEEAQLAREGRQLAETYCASCHDIDEGTSPHPDAPSFARAANRYPPDMLGEAFAEGIQVGHPDMPVFEMDVPNIERLTAYLRTLRDEDG</sequence>
<evidence type="ECO:0000256" key="3">
    <source>
        <dbReference type="ARBA" id="ARBA00023004"/>
    </source>
</evidence>
<feature type="chain" id="PRO_5013256645" description="Cytochrome c domain-containing protein" evidence="5">
    <location>
        <begin position="30"/>
        <end position="119"/>
    </location>
</feature>
<dbReference type="InterPro" id="IPR036909">
    <property type="entry name" value="Cyt_c-like_dom_sf"/>
</dbReference>
<dbReference type="RefSeq" id="WP_172406175.1">
    <property type="nucleotide sequence ID" value="NZ_NFZT01000001.1"/>
</dbReference>
<proteinExistence type="predicted"/>
<keyword evidence="3 4" id="KW-0408">Iron</keyword>
<evidence type="ECO:0000313" key="7">
    <source>
        <dbReference type="EMBL" id="OWV32788.1"/>
    </source>
</evidence>
<organism evidence="7 8">
    <name type="scientific">Pacificimonas flava</name>
    <dbReference type="NCBI Taxonomy" id="1234595"/>
    <lineage>
        <taxon>Bacteria</taxon>
        <taxon>Pseudomonadati</taxon>
        <taxon>Pseudomonadota</taxon>
        <taxon>Alphaproteobacteria</taxon>
        <taxon>Sphingomonadales</taxon>
        <taxon>Sphingosinicellaceae</taxon>
        <taxon>Pacificimonas</taxon>
    </lineage>
</organism>
<feature type="signal peptide" evidence="5">
    <location>
        <begin position="1"/>
        <end position="29"/>
    </location>
</feature>
<reference evidence="8" key="1">
    <citation type="submission" date="2017-05" db="EMBL/GenBank/DDBJ databases">
        <authorList>
            <person name="Lin X."/>
        </authorList>
    </citation>
    <scope>NUCLEOTIDE SEQUENCE [LARGE SCALE GENOMIC DNA]</scope>
    <source>
        <strain evidence="8">JLT2012</strain>
    </source>
</reference>
<keyword evidence="8" id="KW-1185">Reference proteome</keyword>
<dbReference type="Pfam" id="PF00034">
    <property type="entry name" value="Cytochrom_C"/>
    <property type="match status" value="1"/>
</dbReference>
<name>A0A219B4T2_9SPHN</name>
<keyword evidence="1 4" id="KW-0349">Heme</keyword>
<comment type="caution">
    <text evidence="7">The sequence shown here is derived from an EMBL/GenBank/DDBJ whole genome shotgun (WGS) entry which is preliminary data.</text>
</comment>
<evidence type="ECO:0000313" key="8">
    <source>
        <dbReference type="Proteomes" id="UP000198462"/>
    </source>
</evidence>
<keyword evidence="2 4" id="KW-0479">Metal-binding</keyword>
<dbReference type="Gene3D" id="1.10.760.10">
    <property type="entry name" value="Cytochrome c-like domain"/>
    <property type="match status" value="1"/>
</dbReference>
<dbReference type="InterPro" id="IPR009056">
    <property type="entry name" value="Cyt_c-like_dom"/>
</dbReference>
<dbReference type="PROSITE" id="PS51007">
    <property type="entry name" value="CYTC"/>
    <property type="match status" value="1"/>
</dbReference>
<evidence type="ECO:0000259" key="6">
    <source>
        <dbReference type="PROSITE" id="PS51007"/>
    </source>
</evidence>
<evidence type="ECO:0000256" key="1">
    <source>
        <dbReference type="ARBA" id="ARBA00022617"/>
    </source>
</evidence>
<dbReference type="GO" id="GO:0009055">
    <property type="term" value="F:electron transfer activity"/>
    <property type="evidence" value="ECO:0007669"/>
    <property type="project" value="InterPro"/>
</dbReference>
<dbReference type="SUPFAM" id="SSF46626">
    <property type="entry name" value="Cytochrome c"/>
    <property type="match status" value="1"/>
</dbReference>
<evidence type="ECO:0000256" key="2">
    <source>
        <dbReference type="ARBA" id="ARBA00022723"/>
    </source>
</evidence>